<evidence type="ECO:0000256" key="8">
    <source>
        <dbReference type="ARBA" id="ARBA00033408"/>
    </source>
</evidence>
<dbReference type="PANTHER" id="PTHR11059:SF0">
    <property type="entry name" value="DNA REPAIR PROTEIN RECN"/>
    <property type="match status" value="1"/>
</dbReference>
<keyword evidence="10" id="KW-0175">Coiled coil</keyword>
<feature type="coiled-coil region" evidence="10">
    <location>
        <begin position="263"/>
        <end position="304"/>
    </location>
</feature>
<evidence type="ECO:0000256" key="6">
    <source>
        <dbReference type="ARBA" id="ARBA00022840"/>
    </source>
</evidence>
<evidence type="ECO:0000256" key="2">
    <source>
        <dbReference type="ARBA" id="ARBA00009441"/>
    </source>
</evidence>
<dbReference type="Proteomes" id="UP001207605">
    <property type="component" value="Unassembled WGS sequence"/>
</dbReference>
<feature type="coiled-coil region" evidence="10">
    <location>
        <begin position="336"/>
        <end position="381"/>
    </location>
</feature>
<accession>A0ABT2S2U8</accession>
<sequence>MLQSLHVKNLALIDESEVEFGPGLNILTGETGAGKSILLGSVNLALGGRYSKDILRKGAQYGLVELTFLPEERELTKLAALDIYPEEGAVVLTRRLMDGRSTCRINGETVTMSLLKQAAGILIDIHGQHEHQSLLYKKNQLQILDAFGGKKIQELSADVKTAYKTYRDSKKEWERANLDEGERAKEVSFLEFEIQEIRAAELIPGEDERLEADYKRMNSARNILENASEAYECTGGMSGDNASDMISRAIRCMIDASRYDDKAAELSEQLVELDGLLNDFNRELAEYQSSLEFSDEEYHETEERLDTINHMKTRYGNTIPEILAYCEEKEERLQKLQDYDSYLAQLQKELKQRRQELEAAAEQLSSERKAQALQLEKAIETELKDLNFAEVQFQIHFDKLADYTAEGVDDVEFLISMNPGQPVKPLAEVASGGELSRTMLAIKTVMADRDEIETLIFDEIDVGISGRTAQKVSEKMAVIGRNHQVICITHLAQIAAQADQHYLIEKTVDGGVTRTEIRKLSEEESIDELARILGGAEITETVRMSAREMKSMVKSNTVKNKK</sequence>
<proteinExistence type="inferred from homology"/>
<organism evidence="12 13">
    <name type="scientific">Dorea ammoniilytica</name>
    <dbReference type="NCBI Taxonomy" id="2981788"/>
    <lineage>
        <taxon>Bacteria</taxon>
        <taxon>Bacillati</taxon>
        <taxon>Bacillota</taxon>
        <taxon>Clostridia</taxon>
        <taxon>Lachnospirales</taxon>
        <taxon>Lachnospiraceae</taxon>
        <taxon>Dorea</taxon>
    </lineage>
</organism>
<dbReference type="SUPFAM" id="SSF52540">
    <property type="entry name" value="P-loop containing nucleoside triphosphate hydrolases"/>
    <property type="match status" value="1"/>
</dbReference>
<dbReference type="RefSeq" id="WP_262580574.1">
    <property type="nucleotide sequence ID" value="NZ_JAOQJV010000001.1"/>
</dbReference>
<dbReference type="InterPro" id="IPR004604">
    <property type="entry name" value="DNA_recomb/repair_RecN"/>
</dbReference>
<comment type="similarity">
    <text evidence="2 9">Belongs to the RecN family.</text>
</comment>
<protein>
    <recommendedName>
        <fullName evidence="3 9">DNA repair protein RecN</fullName>
    </recommendedName>
    <alternativeName>
        <fullName evidence="8 9">Recombination protein N</fullName>
    </alternativeName>
</protein>
<dbReference type="EMBL" id="JAOQJV010000001">
    <property type="protein sequence ID" value="MCU6698767.1"/>
    <property type="molecule type" value="Genomic_DNA"/>
</dbReference>
<dbReference type="NCBIfam" id="TIGR00634">
    <property type="entry name" value="recN"/>
    <property type="match status" value="1"/>
</dbReference>
<reference evidence="12 13" key="1">
    <citation type="journal article" date="2021" name="ISME Commun">
        <title>Automated analysis of genomic sequences facilitates high-throughput and comprehensive description of bacteria.</title>
        <authorList>
            <person name="Hitch T.C.A."/>
        </authorList>
    </citation>
    <scope>NUCLEOTIDE SEQUENCE [LARGE SCALE GENOMIC DNA]</scope>
    <source>
        <strain evidence="12 13">Sanger_02</strain>
    </source>
</reference>
<evidence type="ECO:0000256" key="5">
    <source>
        <dbReference type="ARBA" id="ARBA00022763"/>
    </source>
</evidence>
<evidence type="ECO:0000256" key="1">
    <source>
        <dbReference type="ARBA" id="ARBA00003618"/>
    </source>
</evidence>
<evidence type="ECO:0000256" key="3">
    <source>
        <dbReference type="ARBA" id="ARBA00021315"/>
    </source>
</evidence>
<evidence type="ECO:0000313" key="12">
    <source>
        <dbReference type="EMBL" id="MCU6698767.1"/>
    </source>
</evidence>
<evidence type="ECO:0000256" key="10">
    <source>
        <dbReference type="SAM" id="Coils"/>
    </source>
</evidence>
<evidence type="ECO:0000256" key="7">
    <source>
        <dbReference type="ARBA" id="ARBA00023204"/>
    </source>
</evidence>
<dbReference type="PIRSF" id="PIRSF003128">
    <property type="entry name" value="RecN"/>
    <property type="match status" value="1"/>
</dbReference>
<feature type="domain" description="RecF/RecN/SMC N-terminal" evidence="11">
    <location>
        <begin position="2"/>
        <end position="507"/>
    </location>
</feature>
<dbReference type="PANTHER" id="PTHR11059">
    <property type="entry name" value="DNA REPAIR PROTEIN RECN"/>
    <property type="match status" value="1"/>
</dbReference>
<evidence type="ECO:0000259" key="11">
    <source>
        <dbReference type="Pfam" id="PF02463"/>
    </source>
</evidence>
<dbReference type="InterPro" id="IPR003395">
    <property type="entry name" value="RecF/RecN/SMC_N"/>
</dbReference>
<dbReference type="Gene3D" id="3.40.50.300">
    <property type="entry name" value="P-loop containing nucleotide triphosphate hydrolases"/>
    <property type="match status" value="2"/>
</dbReference>
<comment type="function">
    <text evidence="1 9">May be involved in recombinational repair of damaged DNA.</text>
</comment>
<evidence type="ECO:0000256" key="4">
    <source>
        <dbReference type="ARBA" id="ARBA00022741"/>
    </source>
</evidence>
<name>A0ABT2S2U8_9FIRM</name>
<keyword evidence="4" id="KW-0547">Nucleotide-binding</keyword>
<dbReference type="InterPro" id="IPR027417">
    <property type="entry name" value="P-loop_NTPase"/>
</dbReference>
<gene>
    <name evidence="12" type="primary">recN</name>
    <name evidence="12" type="ORF">OCV65_00720</name>
</gene>
<evidence type="ECO:0000256" key="9">
    <source>
        <dbReference type="PIRNR" id="PIRNR003128"/>
    </source>
</evidence>
<keyword evidence="13" id="KW-1185">Reference proteome</keyword>
<dbReference type="Pfam" id="PF02463">
    <property type="entry name" value="SMC_N"/>
    <property type="match status" value="1"/>
</dbReference>
<keyword evidence="6" id="KW-0067">ATP-binding</keyword>
<evidence type="ECO:0000313" key="13">
    <source>
        <dbReference type="Proteomes" id="UP001207605"/>
    </source>
</evidence>
<dbReference type="CDD" id="cd03241">
    <property type="entry name" value="ABC_RecN"/>
    <property type="match status" value="2"/>
</dbReference>
<keyword evidence="7 9" id="KW-0234">DNA repair</keyword>
<comment type="caution">
    <text evidence="12">The sequence shown here is derived from an EMBL/GenBank/DDBJ whole genome shotgun (WGS) entry which is preliminary data.</text>
</comment>
<keyword evidence="5 9" id="KW-0227">DNA damage</keyword>